<comment type="caution">
    <text evidence="2">The sequence shown here is derived from an EMBL/GenBank/DDBJ whole genome shotgun (WGS) entry which is preliminary data.</text>
</comment>
<proteinExistence type="predicted"/>
<feature type="transmembrane region" description="Helical" evidence="1">
    <location>
        <begin position="9"/>
        <end position="27"/>
    </location>
</feature>
<name>A0A0G1XAE6_9BACT</name>
<gene>
    <name evidence="2" type="ORF">UY70_C0005G0020</name>
</gene>
<feature type="transmembrane region" description="Helical" evidence="1">
    <location>
        <begin position="33"/>
        <end position="52"/>
    </location>
</feature>
<protein>
    <submittedName>
        <fullName evidence="2">Uncharacterized protein</fullName>
    </submittedName>
</protein>
<keyword evidence="1" id="KW-0812">Transmembrane</keyword>
<evidence type="ECO:0000313" key="3">
    <source>
        <dbReference type="Proteomes" id="UP000034185"/>
    </source>
</evidence>
<evidence type="ECO:0000256" key="1">
    <source>
        <dbReference type="SAM" id="Phobius"/>
    </source>
</evidence>
<dbReference type="Proteomes" id="UP000034185">
    <property type="component" value="Unassembled WGS sequence"/>
</dbReference>
<accession>A0A0G1XAE6</accession>
<keyword evidence="1" id="KW-0472">Membrane</keyword>
<evidence type="ECO:0000313" key="2">
    <source>
        <dbReference type="EMBL" id="KKW27956.1"/>
    </source>
</evidence>
<dbReference type="EMBL" id="LCRA01000005">
    <property type="protein sequence ID" value="KKW27956.1"/>
    <property type="molecule type" value="Genomic_DNA"/>
</dbReference>
<sequence length="53" mass="5453">MGGDVPGKILVAIGGVMTAALLYLGVFSGTSAYVFWALSVILIVLGLINWGVK</sequence>
<dbReference type="AlphaFoldDB" id="A0A0G1XAE6"/>
<organism evidence="2 3">
    <name type="scientific">Candidatus Kaiserbacteria bacterium GW2011_GWB1_52_6</name>
    <dbReference type="NCBI Taxonomy" id="1618674"/>
    <lineage>
        <taxon>Bacteria</taxon>
        <taxon>Candidatus Kaiseribacteriota</taxon>
    </lineage>
</organism>
<reference evidence="2 3" key="1">
    <citation type="journal article" date="2015" name="Nature">
        <title>rRNA introns, odd ribosomes, and small enigmatic genomes across a large radiation of phyla.</title>
        <authorList>
            <person name="Brown C.T."/>
            <person name="Hug L.A."/>
            <person name="Thomas B.C."/>
            <person name="Sharon I."/>
            <person name="Castelle C.J."/>
            <person name="Singh A."/>
            <person name="Wilkins M.J."/>
            <person name="Williams K.H."/>
            <person name="Banfield J.F."/>
        </authorList>
    </citation>
    <scope>NUCLEOTIDE SEQUENCE [LARGE SCALE GENOMIC DNA]</scope>
</reference>
<keyword evidence="1" id="KW-1133">Transmembrane helix</keyword>